<sequence>MAGHIRIMELFFKKHGLEVNEKKCAVLQNVSIPGTKRLVVDTQPYLDINGTSIPTLGVVLQMKYLGYNYAFCGAVTPTPAKNGRHARLFEKEPAEVVTEIELQRYLIPK</sequence>
<dbReference type="Proteomes" id="UP001432146">
    <property type="component" value="Unassembled WGS sequence"/>
</dbReference>
<name>A0AAW0Z9F7_9HYME</name>
<proteinExistence type="predicted"/>
<dbReference type="AlphaFoldDB" id="A0AAW0Z9F7"/>
<evidence type="ECO:0000313" key="2">
    <source>
        <dbReference type="Proteomes" id="UP001432146"/>
    </source>
</evidence>
<protein>
    <submittedName>
        <fullName evidence="1">Uncharacterized protein</fullName>
    </submittedName>
</protein>
<accession>A0AAW0Z9F7</accession>
<gene>
    <name evidence="1" type="ORF">QLX08_011298</name>
</gene>
<comment type="caution">
    <text evidence="1">The sequence shown here is derived from an EMBL/GenBank/DDBJ whole genome shotgun (WGS) entry which is preliminary data.</text>
</comment>
<evidence type="ECO:0000313" key="1">
    <source>
        <dbReference type="EMBL" id="KAK9293929.1"/>
    </source>
</evidence>
<organism evidence="1 2">
    <name type="scientific">Tetragonisca angustula</name>
    <dbReference type="NCBI Taxonomy" id="166442"/>
    <lineage>
        <taxon>Eukaryota</taxon>
        <taxon>Metazoa</taxon>
        <taxon>Ecdysozoa</taxon>
        <taxon>Arthropoda</taxon>
        <taxon>Hexapoda</taxon>
        <taxon>Insecta</taxon>
        <taxon>Pterygota</taxon>
        <taxon>Neoptera</taxon>
        <taxon>Endopterygota</taxon>
        <taxon>Hymenoptera</taxon>
        <taxon>Apocrita</taxon>
        <taxon>Aculeata</taxon>
        <taxon>Apoidea</taxon>
        <taxon>Anthophila</taxon>
        <taxon>Apidae</taxon>
        <taxon>Tetragonisca</taxon>
    </lineage>
</organism>
<keyword evidence="2" id="KW-1185">Reference proteome</keyword>
<reference evidence="1 2" key="1">
    <citation type="submission" date="2024-05" db="EMBL/GenBank/DDBJ databases">
        <title>The nuclear and mitochondrial genome assemblies of Tetragonisca angustula (Apidae: Meliponini), a tiny yet remarkable pollinator in the Neotropics.</title>
        <authorList>
            <person name="Ferrari R."/>
            <person name="Ricardo P.C."/>
            <person name="Dias F.C."/>
            <person name="Araujo N.S."/>
            <person name="Soares D.O."/>
            <person name="Zhou Q.-S."/>
            <person name="Zhu C.-D."/>
            <person name="Coutinho L."/>
            <person name="Airas M.C."/>
            <person name="Batista T.M."/>
        </authorList>
    </citation>
    <scope>NUCLEOTIDE SEQUENCE [LARGE SCALE GENOMIC DNA]</scope>
    <source>
        <strain evidence="1">ASF017062</strain>
        <tissue evidence="1">Abdomen</tissue>
    </source>
</reference>
<dbReference type="EMBL" id="JAWNGG020000360">
    <property type="protein sequence ID" value="KAK9293929.1"/>
    <property type="molecule type" value="Genomic_DNA"/>
</dbReference>